<name>A0AAJ8DYL5_ASPNG</name>
<accession>A0AAJ8DYL5</accession>
<reference evidence="1" key="2">
    <citation type="submission" date="2025-08" db="UniProtKB">
        <authorList>
            <consortium name="RefSeq"/>
        </authorList>
    </citation>
    <scope>IDENTIFICATION</scope>
</reference>
<proteinExistence type="predicted"/>
<evidence type="ECO:0000313" key="1">
    <source>
        <dbReference type="RefSeq" id="XP_059600502.1"/>
    </source>
</evidence>
<dbReference type="AlphaFoldDB" id="A0AAJ8DYL5"/>
<dbReference type="GeneID" id="84590860"/>
<protein>
    <submittedName>
        <fullName evidence="1">Uncharacterized protein</fullName>
    </submittedName>
</protein>
<dbReference type="KEGG" id="ang:An04g03670"/>
<dbReference type="RefSeq" id="XP_059600502.1">
    <property type="nucleotide sequence ID" value="XM_059747436.1"/>
</dbReference>
<sequence length="270" mass="30050">MAKINLPKKISFGKSGGTDAYVAKFEDPWHGWVSLGSFGIAGVGGVLYAPRFNGWCGMRLDWIGVAGITCVFGSWRPERILANVCYMIPVAHMLVFMMSESSSELCFDAVIAIYSDFRVAGPPQVHQTSYIPVISKKHAALMKVFWRENKKPSTNSFSKTYFDIVFTTESEARCNTVSKVLPRRKIFSSPLPGMNCHQFCMGSQGDMALHRVLAVTVIRTYRDWVKVMCDNTSDSAQCALRSAKNIPLLIVRQIMGNSRKFVALIARSAI</sequence>
<organism evidence="1">
    <name type="scientific">Aspergillus niger</name>
    <dbReference type="NCBI Taxonomy" id="5061"/>
    <lineage>
        <taxon>Eukaryota</taxon>
        <taxon>Fungi</taxon>
        <taxon>Dikarya</taxon>
        <taxon>Ascomycota</taxon>
        <taxon>Pezizomycotina</taxon>
        <taxon>Eurotiomycetes</taxon>
        <taxon>Eurotiomycetidae</taxon>
        <taxon>Eurotiales</taxon>
        <taxon>Aspergillaceae</taxon>
        <taxon>Aspergillus</taxon>
        <taxon>Aspergillus subgen. Circumdati</taxon>
    </lineage>
</organism>
<dbReference type="VEuPathDB" id="FungiDB:An04g03670"/>
<reference evidence="1" key="1">
    <citation type="submission" date="2025-02" db="EMBL/GenBank/DDBJ databases">
        <authorList>
            <consortium name="NCBI Genome Project"/>
        </authorList>
    </citation>
    <scope>NUCLEOTIDE SEQUENCE</scope>
</reference>
<gene>
    <name evidence="1" type="ORF">An04g03670</name>
</gene>